<sequence>MPQSAGGCRLPRNEKSAALTPKVNHSQAGVGQPSAVPKFLRPKRRAAIRCIDALKKGTVT</sequence>
<dbReference type="EMBL" id="JAHPMX010000002">
    <property type="protein sequence ID" value="MBU9355686.1"/>
    <property type="molecule type" value="Genomic_DNA"/>
</dbReference>
<evidence type="ECO:0000313" key="2">
    <source>
        <dbReference type="Proteomes" id="UP001196915"/>
    </source>
</evidence>
<comment type="caution">
    <text evidence="1">The sequence shown here is derived from an EMBL/GenBank/DDBJ whole genome shotgun (WGS) entry which is preliminary data.</text>
</comment>
<protein>
    <submittedName>
        <fullName evidence="1">Uncharacterized protein</fullName>
    </submittedName>
</protein>
<proteinExistence type="predicted"/>
<name>A0AAP2HGH6_9BURK</name>
<gene>
    <name evidence="1" type="ORF">KTE52_04985</name>
</gene>
<accession>A0AAP2HGH6</accession>
<dbReference type="RefSeq" id="WP_070553500.1">
    <property type="nucleotide sequence ID" value="NZ_CADFDJ010000001.1"/>
</dbReference>
<organism evidence="1 2">
    <name type="scientific">Burkholderia multivorans</name>
    <dbReference type="NCBI Taxonomy" id="87883"/>
    <lineage>
        <taxon>Bacteria</taxon>
        <taxon>Pseudomonadati</taxon>
        <taxon>Pseudomonadota</taxon>
        <taxon>Betaproteobacteria</taxon>
        <taxon>Burkholderiales</taxon>
        <taxon>Burkholderiaceae</taxon>
        <taxon>Burkholderia</taxon>
        <taxon>Burkholderia cepacia complex</taxon>
    </lineage>
</organism>
<reference evidence="1" key="1">
    <citation type="submission" date="2021-06" db="EMBL/GenBank/DDBJ databases">
        <title>A collection of bacterial strains from the Burkholderia cepacia Research Laboratory and Repository.</title>
        <authorList>
            <person name="Lipuma J."/>
            <person name="Spilker T."/>
        </authorList>
    </citation>
    <scope>NUCLEOTIDE SEQUENCE</scope>
    <source>
        <strain evidence="1">AU37435</strain>
    </source>
</reference>
<dbReference type="AlphaFoldDB" id="A0AAP2HGH6"/>
<evidence type="ECO:0000313" key="1">
    <source>
        <dbReference type="EMBL" id="MBU9355686.1"/>
    </source>
</evidence>
<dbReference type="Proteomes" id="UP001196915">
    <property type="component" value="Unassembled WGS sequence"/>
</dbReference>